<dbReference type="AlphaFoldDB" id="A0A8D8VND6"/>
<dbReference type="GO" id="GO:0005615">
    <property type="term" value="C:extracellular space"/>
    <property type="evidence" value="ECO:0007669"/>
    <property type="project" value="TreeGrafter"/>
</dbReference>
<dbReference type="PROSITE" id="PS51408">
    <property type="entry name" value="TRANSFERRIN_LIKE_4"/>
    <property type="match status" value="1"/>
</dbReference>
<sequence>MSKCLAFKDVAFSRDIRPPFECNREKSSKVCLKQIGDGAADVITLDATAAILARKNQNMRPILKEQYGNEKDLLAVAVVNKNSTVKGLFSPISGSINKSPLLLSCYLITLAT</sequence>
<dbReference type="GO" id="GO:0055037">
    <property type="term" value="C:recycling endosome"/>
    <property type="evidence" value="ECO:0007669"/>
    <property type="project" value="TreeGrafter"/>
</dbReference>
<dbReference type="PANTHER" id="PTHR11485:SF57">
    <property type="entry name" value="TRANSFERRIN"/>
    <property type="match status" value="1"/>
</dbReference>
<protein>
    <submittedName>
        <fullName evidence="2">Transferrin</fullName>
    </submittedName>
</protein>
<dbReference type="GO" id="GO:0005769">
    <property type="term" value="C:early endosome"/>
    <property type="evidence" value="ECO:0007669"/>
    <property type="project" value="TreeGrafter"/>
</dbReference>
<dbReference type="PANTHER" id="PTHR11485">
    <property type="entry name" value="TRANSFERRIN"/>
    <property type="match status" value="1"/>
</dbReference>
<feature type="domain" description="Transferrin-like" evidence="1">
    <location>
        <begin position="1"/>
        <end position="112"/>
    </location>
</feature>
<dbReference type="GO" id="GO:0005886">
    <property type="term" value="C:plasma membrane"/>
    <property type="evidence" value="ECO:0007669"/>
    <property type="project" value="TreeGrafter"/>
</dbReference>
<dbReference type="EMBL" id="HBUF01071810">
    <property type="protein sequence ID" value="CAG6629777.1"/>
    <property type="molecule type" value="Transcribed_RNA"/>
</dbReference>
<reference evidence="2" key="1">
    <citation type="submission" date="2021-05" db="EMBL/GenBank/DDBJ databases">
        <authorList>
            <person name="Alioto T."/>
            <person name="Alioto T."/>
            <person name="Gomez Garrido J."/>
        </authorList>
    </citation>
    <scope>NUCLEOTIDE SEQUENCE</scope>
</reference>
<evidence type="ECO:0000313" key="2">
    <source>
        <dbReference type="EMBL" id="CAG6629777.1"/>
    </source>
</evidence>
<name>A0A8D8VND6_9HEMI</name>
<dbReference type="SUPFAM" id="SSF53850">
    <property type="entry name" value="Periplasmic binding protein-like II"/>
    <property type="match status" value="1"/>
</dbReference>
<dbReference type="InterPro" id="IPR001156">
    <property type="entry name" value="Transferrin-like_dom"/>
</dbReference>
<dbReference type="GO" id="GO:0006826">
    <property type="term" value="P:iron ion transport"/>
    <property type="evidence" value="ECO:0007669"/>
    <property type="project" value="TreeGrafter"/>
</dbReference>
<accession>A0A8D8VND6</accession>
<proteinExistence type="predicted"/>
<dbReference type="Pfam" id="PF00405">
    <property type="entry name" value="Transferrin"/>
    <property type="match status" value="1"/>
</dbReference>
<organism evidence="2">
    <name type="scientific">Cacopsylla melanoneura</name>
    <dbReference type="NCBI Taxonomy" id="428564"/>
    <lineage>
        <taxon>Eukaryota</taxon>
        <taxon>Metazoa</taxon>
        <taxon>Ecdysozoa</taxon>
        <taxon>Arthropoda</taxon>
        <taxon>Hexapoda</taxon>
        <taxon>Insecta</taxon>
        <taxon>Pterygota</taxon>
        <taxon>Neoptera</taxon>
        <taxon>Paraneoptera</taxon>
        <taxon>Hemiptera</taxon>
        <taxon>Sternorrhyncha</taxon>
        <taxon>Psylloidea</taxon>
        <taxon>Psyllidae</taxon>
        <taxon>Psyllinae</taxon>
        <taxon>Cacopsylla</taxon>
    </lineage>
</organism>
<dbReference type="Gene3D" id="3.40.190.10">
    <property type="entry name" value="Periplasmic binding protein-like II"/>
    <property type="match status" value="1"/>
</dbReference>
<evidence type="ECO:0000259" key="1">
    <source>
        <dbReference type="PROSITE" id="PS51408"/>
    </source>
</evidence>